<feature type="transmembrane region" description="Helical" evidence="7">
    <location>
        <begin position="404"/>
        <end position="427"/>
    </location>
</feature>
<protein>
    <recommendedName>
        <fullName evidence="8">Major facilitator superfamily (MFS) profile domain-containing protein</fullName>
    </recommendedName>
</protein>
<dbReference type="PANTHER" id="PTHR23506:SF23">
    <property type="entry name" value="GH10249P"/>
    <property type="match status" value="1"/>
</dbReference>
<feature type="transmembrane region" description="Helical" evidence="7">
    <location>
        <begin position="108"/>
        <end position="130"/>
    </location>
</feature>
<feature type="transmembrane region" description="Helical" evidence="7">
    <location>
        <begin position="433"/>
        <end position="455"/>
    </location>
</feature>
<keyword evidence="4 7" id="KW-1133">Transmembrane helix</keyword>
<feature type="domain" description="Major facilitator superfamily (MFS) profile" evidence="8">
    <location>
        <begin position="46"/>
        <end position="460"/>
    </location>
</feature>
<feature type="transmembrane region" description="Helical" evidence="7">
    <location>
        <begin position="366"/>
        <end position="383"/>
    </location>
</feature>
<evidence type="ECO:0000256" key="5">
    <source>
        <dbReference type="ARBA" id="ARBA00023136"/>
    </source>
</evidence>
<reference evidence="9" key="1">
    <citation type="submission" date="2021-05" db="EMBL/GenBank/DDBJ databases">
        <title>The genome of the haptophyte Pavlova lutheri (Diacronema luteri, Pavlovales) - a model for lipid biosynthesis in eukaryotic algae.</title>
        <authorList>
            <person name="Hulatt C.J."/>
            <person name="Posewitz M.C."/>
        </authorList>
    </citation>
    <scope>NUCLEOTIDE SEQUENCE</scope>
    <source>
        <strain evidence="9">NIVA-4/92</strain>
    </source>
</reference>
<comment type="caution">
    <text evidence="9">The sequence shown here is derived from an EMBL/GenBank/DDBJ whole genome shotgun (WGS) entry which is preliminary data.</text>
</comment>
<dbReference type="InterPro" id="IPR050930">
    <property type="entry name" value="MFS_Vesicular_Transporter"/>
</dbReference>
<evidence type="ECO:0000313" key="9">
    <source>
        <dbReference type="EMBL" id="KAG8465906.1"/>
    </source>
</evidence>
<feature type="transmembrane region" description="Helical" evidence="7">
    <location>
        <begin position="136"/>
        <end position="157"/>
    </location>
</feature>
<feature type="transmembrane region" description="Helical" evidence="7">
    <location>
        <begin position="169"/>
        <end position="190"/>
    </location>
</feature>
<dbReference type="OrthoDB" id="5086884at2759"/>
<feature type="transmembrane region" description="Helical" evidence="7">
    <location>
        <begin position="202"/>
        <end position="222"/>
    </location>
</feature>
<evidence type="ECO:0000259" key="8">
    <source>
        <dbReference type="PROSITE" id="PS50850"/>
    </source>
</evidence>
<gene>
    <name evidence="9" type="ORF">KFE25_005476</name>
</gene>
<feature type="transmembrane region" description="Helical" evidence="7">
    <location>
        <begin position="47"/>
        <end position="69"/>
    </location>
</feature>
<dbReference type="InterPro" id="IPR036259">
    <property type="entry name" value="MFS_trans_sf"/>
</dbReference>
<dbReference type="SUPFAM" id="SSF103473">
    <property type="entry name" value="MFS general substrate transporter"/>
    <property type="match status" value="1"/>
</dbReference>
<dbReference type="PROSITE" id="PS50850">
    <property type="entry name" value="MFS"/>
    <property type="match status" value="1"/>
</dbReference>
<keyword evidence="5 7" id="KW-0472">Membrane</keyword>
<dbReference type="Pfam" id="PF07690">
    <property type="entry name" value="MFS_1"/>
    <property type="match status" value="1"/>
</dbReference>
<feature type="region of interest" description="Disordered" evidence="6">
    <location>
        <begin position="232"/>
        <end position="251"/>
    </location>
</feature>
<feature type="transmembrane region" description="Helical" evidence="7">
    <location>
        <begin position="277"/>
        <end position="294"/>
    </location>
</feature>
<dbReference type="GO" id="GO:0016020">
    <property type="term" value="C:membrane"/>
    <property type="evidence" value="ECO:0007669"/>
    <property type="project" value="UniProtKB-SubCell"/>
</dbReference>
<evidence type="ECO:0000256" key="1">
    <source>
        <dbReference type="ARBA" id="ARBA00004141"/>
    </source>
</evidence>
<dbReference type="InterPro" id="IPR020846">
    <property type="entry name" value="MFS_dom"/>
</dbReference>
<dbReference type="OMA" id="TRTPEVW"/>
<evidence type="ECO:0000256" key="2">
    <source>
        <dbReference type="ARBA" id="ARBA00022448"/>
    </source>
</evidence>
<comment type="subcellular location">
    <subcellularLocation>
        <location evidence="1">Membrane</location>
        <topology evidence="1">Multi-pass membrane protein</topology>
    </subcellularLocation>
</comment>
<dbReference type="Proteomes" id="UP000751190">
    <property type="component" value="Unassembled WGS sequence"/>
</dbReference>
<evidence type="ECO:0000313" key="10">
    <source>
        <dbReference type="Proteomes" id="UP000751190"/>
    </source>
</evidence>
<keyword evidence="3 7" id="KW-0812">Transmembrane</keyword>
<evidence type="ECO:0000256" key="6">
    <source>
        <dbReference type="SAM" id="MobiDB-lite"/>
    </source>
</evidence>
<name>A0A8J6CCA8_DIALT</name>
<keyword evidence="2" id="KW-0813">Transport</keyword>
<feature type="transmembrane region" description="Helical" evidence="7">
    <location>
        <begin position="314"/>
        <end position="334"/>
    </location>
</feature>
<keyword evidence="10" id="KW-1185">Reference proteome</keyword>
<evidence type="ECO:0000256" key="4">
    <source>
        <dbReference type="ARBA" id="ARBA00022989"/>
    </source>
</evidence>
<evidence type="ECO:0000256" key="3">
    <source>
        <dbReference type="ARBA" id="ARBA00022692"/>
    </source>
</evidence>
<feature type="transmembrane region" description="Helical" evidence="7">
    <location>
        <begin position="341"/>
        <end position="360"/>
    </location>
</feature>
<feature type="transmembrane region" description="Helical" evidence="7">
    <location>
        <begin position="75"/>
        <end position="96"/>
    </location>
</feature>
<sequence>MPEEETTPLTLDSREEVGTLARAADAPTASLLLDAVPPFARSPSAKLAILACACAMEATCYTLCVPFMTTHLHDAYAISIADAGFVFVAYTIGSVCSTPLVERVTEAVGCSGAICAGVLVLGISQCAFLLASALSALFAARFVSGLAAGLVWSAVLTSCHLMSLREGNMGTLFGTVLSAVSIGTMVGPALGGAMYRLGGWNLPFATSAAACVGFAAVVALLLPEEGRVGGGGNGGDGSARGAHTGTHKATLSDDGDGVVTGARAAGGGCRSIASTRLLAVLAIVMCGAMTFSSIDSVLPIHLRRAYDHSTLQTALLFFVISIFYGLAAPSFGSLADRTGKALHVSMAGLCGLAVLLPLFALPLPHWALFVVAALFGTSATVQLTPASTLLEQVAADVVGDHPTLTYAVFNCAYVSGMAIGPGVLAMLTDALTFQAAALCVSAGALAVSTVAACHLRAGVS</sequence>
<dbReference type="Gene3D" id="1.20.1250.20">
    <property type="entry name" value="MFS general substrate transporter like domains"/>
    <property type="match status" value="2"/>
</dbReference>
<dbReference type="EMBL" id="JAGTXO010000009">
    <property type="protein sequence ID" value="KAG8465906.1"/>
    <property type="molecule type" value="Genomic_DNA"/>
</dbReference>
<organism evidence="9 10">
    <name type="scientific">Diacronema lutheri</name>
    <name type="common">Unicellular marine alga</name>
    <name type="synonym">Monochrysis lutheri</name>
    <dbReference type="NCBI Taxonomy" id="2081491"/>
    <lineage>
        <taxon>Eukaryota</taxon>
        <taxon>Haptista</taxon>
        <taxon>Haptophyta</taxon>
        <taxon>Pavlovophyceae</taxon>
        <taxon>Pavlovales</taxon>
        <taxon>Pavlovaceae</taxon>
        <taxon>Diacronema</taxon>
    </lineage>
</organism>
<dbReference type="GO" id="GO:0022857">
    <property type="term" value="F:transmembrane transporter activity"/>
    <property type="evidence" value="ECO:0007669"/>
    <property type="project" value="InterPro"/>
</dbReference>
<dbReference type="PANTHER" id="PTHR23506">
    <property type="entry name" value="GH10249P"/>
    <property type="match status" value="1"/>
</dbReference>
<dbReference type="InterPro" id="IPR011701">
    <property type="entry name" value="MFS"/>
</dbReference>
<evidence type="ECO:0000256" key="7">
    <source>
        <dbReference type="SAM" id="Phobius"/>
    </source>
</evidence>
<accession>A0A8J6CCA8</accession>
<proteinExistence type="predicted"/>
<dbReference type="AlphaFoldDB" id="A0A8J6CCA8"/>